<sequence length="275" mass="30950">MASKLIIDVGMHKGEDTGFYLERGHKVIGVEANPTLVAELRTKFSSYISTGNLVIIDKAIAEEPGVVDFYINDQNSVWGSIDPAFVKRNARDGHTASQVIQVPCITMEDVVSRFPDPYYIKIDVEGMDLSCLRSLSRSACRPKYISIESSVSSPADRWSEELTLFQDMGYDTFKFVDQARLDHLNGSILNREGSATTYKHVREASGPFGEETPGEWMRVDHAASTARRLRREFETYSAMSSTPRPVVKMFRGLRKLRGLPVPDGWYDLHARHSSH</sequence>
<organism evidence="2 3">
    <name type="scientific">Aquamicrobium terrae</name>
    <dbReference type="NCBI Taxonomy" id="1324945"/>
    <lineage>
        <taxon>Bacteria</taxon>
        <taxon>Pseudomonadati</taxon>
        <taxon>Pseudomonadota</taxon>
        <taxon>Alphaproteobacteria</taxon>
        <taxon>Hyphomicrobiales</taxon>
        <taxon>Phyllobacteriaceae</taxon>
        <taxon>Aquamicrobium</taxon>
    </lineage>
</organism>
<dbReference type="Gene3D" id="3.40.50.150">
    <property type="entry name" value="Vaccinia Virus protein VP39"/>
    <property type="match status" value="1"/>
</dbReference>
<keyword evidence="2" id="KW-0808">Transferase</keyword>
<dbReference type="RefSeq" id="WP_354192508.1">
    <property type="nucleotide sequence ID" value="NZ_JBEPML010000002.1"/>
</dbReference>
<evidence type="ECO:0000259" key="1">
    <source>
        <dbReference type="Pfam" id="PF05050"/>
    </source>
</evidence>
<dbReference type="EMBL" id="JBEPML010000002">
    <property type="protein sequence ID" value="MET3790350.1"/>
    <property type="molecule type" value="Genomic_DNA"/>
</dbReference>
<comment type="caution">
    <text evidence="2">The sequence shown here is derived from an EMBL/GenBank/DDBJ whole genome shotgun (WGS) entry which is preliminary data.</text>
</comment>
<keyword evidence="3" id="KW-1185">Reference proteome</keyword>
<dbReference type="PANTHER" id="PTHR34203:SF15">
    <property type="entry name" value="SLL1173 PROTEIN"/>
    <property type="match status" value="1"/>
</dbReference>
<dbReference type="NCBIfam" id="TIGR01444">
    <property type="entry name" value="fkbM_fam"/>
    <property type="match status" value="1"/>
</dbReference>
<reference evidence="2 3" key="1">
    <citation type="submission" date="2024-06" db="EMBL/GenBank/DDBJ databases">
        <title>Genomic Encyclopedia of Type Strains, Phase IV (KMG-IV): sequencing the most valuable type-strain genomes for metagenomic binning, comparative biology and taxonomic classification.</title>
        <authorList>
            <person name="Goeker M."/>
        </authorList>
    </citation>
    <scope>NUCLEOTIDE SEQUENCE [LARGE SCALE GENOMIC DNA]</scope>
    <source>
        <strain evidence="2 3">DSM 27865</strain>
    </source>
</reference>
<proteinExistence type="predicted"/>
<protein>
    <submittedName>
        <fullName evidence="2">FkbM family methyltransferase</fullName>
    </submittedName>
</protein>
<name>A0ABV2MU78_9HYPH</name>
<dbReference type="Proteomes" id="UP001549076">
    <property type="component" value="Unassembled WGS sequence"/>
</dbReference>
<dbReference type="InterPro" id="IPR029063">
    <property type="entry name" value="SAM-dependent_MTases_sf"/>
</dbReference>
<feature type="domain" description="Methyltransferase FkbM" evidence="1">
    <location>
        <begin position="8"/>
        <end position="170"/>
    </location>
</feature>
<dbReference type="InterPro" id="IPR052514">
    <property type="entry name" value="SAM-dependent_MTase"/>
</dbReference>
<keyword evidence="2" id="KW-0489">Methyltransferase</keyword>
<evidence type="ECO:0000313" key="3">
    <source>
        <dbReference type="Proteomes" id="UP001549076"/>
    </source>
</evidence>
<dbReference type="InterPro" id="IPR006342">
    <property type="entry name" value="FkbM_mtfrase"/>
</dbReference>
<gene>
    <name evidence="2" type="ORF">ABID37_000541</name>
</gene>
<dbReference type="GO" id="GO:0008168">
    <property type="term" value="F:methyltransferase activity"/>
    <property type="evidence" value="ECO:0007669"/>
    <property type="project" value="UniProtKB-KW"/>
</dbReference>
<accession>A0ABV2MU78</accession>
<dbReference type="Pfam" id="PF05050">
    <property type="entry name" value="Methyltransf_21"/>
    <property type="match status" value="1"/>
</dbReference>
<dbReference type="SUPFAM" id="SSF53335">
    <property type="entry name" value="S-adenosyl-L-methionine-dependent methyltransferases"/>
    <property type="match status" value="1"/>
</dbReference>
<dbReference type="GO" id="GO:0032259">
    <property type="term" value="P:methylation"/>
    <property type="evidence" value="ECO:0007669"/>
    <property type="project" value="UniProtKB-KW"/>
</dbReference>
<dbReference type="PANTHER" id="PTHR34203">
    <property type="entry name" value="METHYLTRANSFERASE, FKBM FAMILY PROTEIN"/>
    <property type="match status" value="1"/>
</dbReference>
<evidence type="ECO:0000313" key="2">
    <source>
        <dbReference type="EMBL" id="MET3790350.1"/>
    </source>
</evidence>